<name>A0ABR0LSG1_9PEZI</name>
<evidence type="ECO:0000256" key="3">
    <source>
        <dbReference type="SAM" id="MobiDB-lite"/>
    </source>
</evidence>
<organism evidence="4 5">
    <name type="scientific">Cryomyces antarcticus</name>
    <dbReference type="NCBI Taxonomy" id="329879"/>
    <lineage>
        <taxon>Eukaryota</taxon>
        <taxon>Fungi</taxon>
        <taxon>Dikarya</taxon>
        <taxon>Ascomycota</taxon>
        <taxon>Pezizomycotina</taxon>
        <taxon>Dothideomycetes</taxon>
        <taxon>Dothideomycetes incertae sedis</taxon>
        <taxon>Cryomyces</taxon>
    </lineage>
</organism>
<evidence type="ECO:0000313" key="5">
    <source>
        <dbReference type="Proteomes" id="UP001357485"/>
    </source>
</evidence>
<dbReference type="InterPro" id="IPR051414">
    <property type="entry name" value="Adenylate-forming_Reductase"/>
</dbReference>
<dbReference type="PANTHER" id="PTHR43439">
    <property type="entry name" value="PHENYLACETATE-COENZYME A LIGASE"/>
    <property type="match status" value="1"/>
</dbReference>
<keyword evidence="5" id="KW-1185">Reference proteome</keyword>
<evidence type="ECO:0000256" key="2">
    <source>
        <dbReference type="ARBA" id="ARBA00022553"/>
    </source>
</evidence>
<evidence type="ECO:0000313" key="4">
    <source>
        <dbReference type="EMBL" id="KAK5202071.1"/>
    </source>
</evidence>
<dbReference type="InterPro" id="IPR042099">
    <property type="entry name" value="ANL_N_sf"/>
</dbReference>
<dbReference type="SUPFAM" id="SSF56801">
    <property type="entry name" value="Acetyl-CoA synthetase-like"/>
    <property type="match status" value="1"/>
</dbReference>
<reference evidence="4 5" key="1">
    <citation type="submission" date="2023-08" db="EMBL/GenBank/DDBJ databases">
        <title>Black Yeasts Isolated from many extreme environments.</title>
        <authorList>
            <person name="Coleine C."/>
            <person name="Stajich J.E."/>
            <person name="Selbmann L."/>
        </authorList>
    </citation>
    <scope>NUCLEOTIDE SEQUENCE [LARGE SCALE GENOMIC DNA]</scope>
    <source>
        <strain evidence="4 5">CCFEE 536</strain>
    </source>
</reference>
<comment type="caution">
    <text evidence="4">The sequence shown here is derived from an EMBL/GenBank/DDBJ whole genome shotgun (WGS) entry which is preliminary data.</text>
</comment>
<gene>
    <name evidence="4" type="ORF">LTR16_000462</name>
</gene>
<evidence type="ECO:0008006" key="6">
    <source>
        <dbReference type="Google" id="ProtNLM"/>
    </source>
</evidence>
<evidence type="ECO:0000256" key="1">
    <source>
        <dbReference type="ARBA" id="ARBA00022450"/>
    </source>
</evidence>
<proteinExistence type="predicted"/>
<dbReference type="Gene3D" id="3.40.50.12780">
    <property type="entry name" value="N-terminal domain of ligase-like"/>
    <property type="match status" value="1"/>
</dbReference>
<keyword evidence="2" id="KW-0597">Phosphoprotein</keyword>
<feature type="region of interest" description="Disordered" evidence="3">
    <location>
        <begin position="1"/>
        <end position="29"/>
    </location>
</feature>
<protein>
    <recommendedName>
        <fullName evidence="6">AMP-dependent synthetase/ligase domain-containing protein</fullName>
    </recommendedName>
</protein>
<accession>A0ABR0LSG1</accession>
<keyword evidence="1" id="KW-0596">Phosphopantetheine</keyword>
<dbReference type="PANTHER" id="PTHR43439:SF2">
    <property type="entry name" value="ENZYME, PUTATIVE (JCVI)-RELATED"/>
    <property type="match status" value="1"/>
</dbReference>
<dbReference type="EMBL" id="JAVRRA010016423">
    <property type="protein sequence ID" value="KAK5202071.1"/>
    <property type="molecule type" value="Genomic_DNA"/>
</dbReference>
<sequence length="221" mass="24851">MAAGENPIPKHPVQNGHAVASTNGTHHYDDKSWGSRLLPMVADQLAVEDPHKIYASVAKTSNIADGFRDVTILELTNAVNFMAWWLEEHFGRSDTFETIAYMGVSDIRYNVVFLAAVKCGYKLLIPSLRNSVMMNTSLFKTTGCTKIFYSEEVESRIRELEAGSPSLESHLMFPLDHMMKEQWRLYPYNKDFKAVEKDPILVCHTSGSTGKTECKRVPGCD</sequence>
<dbReference type="Proteomes" id="UP001357485">
    <property type="component" value="Unassembled WGS sequence"/>
</dbReference>